<dbReference type="Gene3D" id="3.30.70.100">
    <property type="match status" value="1"/>
</dbReference>
<dbReference type="GO" id="GO:0005829">
    <property type="term" value="C:cytosol"/>
    <property type="evidence" value="ECO:0007669"/>
    <property type="project" value="TreeGrafter"/>
</dbReference>
<feature type="domain" description="ABM" evidence="1">
    <location>
        <begin position="2"/>
        <end position="100"/>
    </location>
</feature>
<dbReference type="PANTHER" id="PTHR33336">
    <property type="entry name" value="QUINOL MONOOXYGENASE YGIN-RELATED"/>
    <property type="match status" value="1"/>
</dbReference>
<accession>A0A1B7KZ61</accession>
<dbReference type="Pfam" id="PF03992">
    <property type="entry name" value="ABM"/>
    <property type="match status" value="1"/>
</dbReference>
<dbReference type="InterPro" id="IPR011008">
    <property type="entry name" value="Dimeric_a/b-barrel"/>
</dbReference>
<reference evidence="3" key="1">
    <citation type="submission" date="2016-05" db="EMBL/GenBank/DDBJ databases">
        <authorList>
            <person name="Behera P."/>
            <person name="Vaishampayan P."/>
            <person name="Singh N."/>
            <person name="Raina V."/>
            <person name="Suar M."/>
            <person name="Pattnaik A."/>
            <person name="Rastogi G."/>
        </authorList>
    </citation>
    <scope>NUCLEOTIDE SEQUENCE [LARGE SCALE GENOMIC DNA]</scope>
    <source>
        <strain evidence="3">MP23</strain>
    </source>
</reference>
<proteinExistence type="predicted"/>
<dbReference type="Proteomes" id="UP000078225">
    <property type="component" value="Unassembled WGS sequence"/>
</dbReference>
<keyword evidence="2" id="KW-0560">Oxidoreductase</keyword>
<keyword evidence="3" id="KW-1185">Reference proteome</keyword>
<keyword evidence="2" id="KW-0503">Monooxygenase</keyword>
<evidence type="ECO:0000313" key="3">
    <source>
        <dbReference type="Proteomes" id="UP000078225"/>
    </source>
</evidence>
<dbReference type="SUPFAM" id="SSF54909">
    <property type="entry name" value="Dimeric alpha+beta barrel"/>
    <property type="match status" value="1"/>
</dbReference>
<dbReference type="STRING" id="1691903.A9B99_14125"/>
<dbReference type="InterPro" id="IPR007138">
    <property type="entry name" value="ABM_dom"/>
</dbReference>
<sequence length="105" mass="11732">MLTVIAEIRTRPGVHHRQAVLNEFKTLVPVVLQEEGCHGYTPMVDENTALDFQATAPDSIVVVEVWESAAHLKAHLETPHMKAFGEKTRNDVLDMHIRILKPGIA</sequence>
<dbReference type="RefSeq" id="WP_064600396.1">
    <property type="nucleotide sequence ID" value="NZ_CP134782.1"/>
</dbReference>
<evidence type="ECO:0000313" key="2">
    <source>
        <dbReference type="EMBL" id="OAT75452.1"/>
    </source>
</evidence>
<comment type="caution">
    <text evidence="2">The sequence shown here is derived from an EMBL/GenBank/DDBJ whole genome shotgun (WGS) entry which is preliminary data.</text>
</comment>
<dbReference type="AlphaFoldDB" id="A0A1B7KZ61"/>
<name>A0A1B7KZ61_9ENTR</name>
<evidence type="ECO:0000259" key="1">
    <source>
        <dbReference type="PROSITE" id="PS51725"/>
    </source>
</evidence>
<dbReference type="InterPro" id="IPR050744">
    <property type="entry name" value="AI-2_Isomerase_LsrG"/>
</dbReference>
<gene>
    <name evidence="2" type="ORF">A9B99_14125</name>
</gene>
<dbReference type="PANTHER" id="PTHR33336:SF3">
    <property type="entry name" value="ABM DOMAIN-CONTAINING PROTEIN"/>
    <property type="match status" value="1"/>
</dbReference>
<dbReference type="EMBL" id="LYRP01000047">
    <property type="protein sequence ID" value="OAT75452.1"/>
    <property type="molecule type" value="Genomic_DNA"/>
</dbReference>
<dbReference type="OrthoDB" id="9812192at2"/>
<dbReference type="PROSITE" id="PS51725">
    <property type="entry name" value="ABM"/>
    <property type="match status" value="1"/>
</dbReference>
<dbReference type="GO" id="GO:0004497">
    <property type="term" value="F:monooxygenase activity"/>
    <property type="evidence" value="ECO:0007669"/>
    <property type="project" value="UniProtKB-KW"/>
</dbReference>
<organism evidence="2 3">
    <name type="scientific">Mangrovibacter phragmitis</name>
    <dbReference type="NCBI Taxonomy" id="1691903"/>
    <lineage>
        <taxon>Bacteria</taxon>
        <taxon>Pseudomonadati</taxon>
        <taxon>Pseudomonadota</taxon>
        <taxon>Gammaproteobacteria</taxon>
        <taxon>Enterobacterales</taxon>
        <taxon>Enterobacteriaceae</taxon>
        <taxon>Mangrovibacter</taxon>
    </lineage>
</organism>
<protein>
    <submittedName>
        <fullName evidence="2">Quinol monooxygenase</fullName>
    </submittedName>
</protein>